<keyword evidence="2" id="KW-0812">Transmembrane</keyword>
<dbReference type="OrthoDB" id="7392129at2"/>
<evidence type="ECO:0000256" key="1">
    <source>
        <dbReference type="SAM" id="MobiDB-lite"/>
    </source>
</evidence>
<reference evidence="4" key="1">
    <citation type="submission" date="2016-12" db="EMBL/GenBank/DDBJ databases">
        <authorList>
            <person name="Varghese N."/>
            <person name="Submissions S."/>
        </authorList>
    </citation>
    <scope>NUCLEOTIDE SEQUENCE [LARGE SCALE GENOMIC DNA]</scope>
    <source>
        <strain evidence="4">DSM 11032</strain>
    </source>
</reference>
<feature type="transmembrane region" description="Helical" evidence="2">
    <location>
        <begin position="12"/>
        <end position="29"/>
    </location>
</feature>
<keyword evidence="2" id="KW-0472">Membrane</keyword>
<feature type="compositionally biased region" description="Low complexity" evidence="1">
    <location>
        <begin position="110"/>
        <end position="122"/>
    </location>
</feature>
<dbReference type="Proteomes" id="UP000184391">
    <property type="component" value="Unassembled WGS sequence"/>
</dbReference>
<gene>
    <name evidence="3" type="ORF">SAMN02745193_01635</name>
</gene>
<dbReference type="AlphaFoldDB" id="A0A1M7SG33"/>
<protein>
    <submittedName>
        <fullName evidence="3">Uncharacterized protein</fullName>
    </submittedName>
</protein>
<sequence length="154" mass="15920">MSKTLFANSKTAIAFAGITIIGAVVMIGPQDGGGVLDRAIDTYGTQRETIVEEARSVSEERSEDVTLAPLDPDSGWGGTPAPVFGEFAPEVDPDEPPVAAQPSQGPPADTRGPTPGIRIGGPVVAHSPGILVPREQAEQAVPVITSRALMVEPE</sequence>
<evidence type="ECO:0000256" key="2">
    <source>
        <dbReference type="SAM" id="Phobius"/>
    </source>
</evidence>
<feature type="region of interest" description="Disordered" evidence="1">
    <location>
        <begin position="53"/>
        <end position="122"/>
    </location>
</feature>
<organism evidence="3 4">
    <name type="scientific">Erythrobacter sanguineus</name>
    <dbReference type="NCBI Taxonomy" id="198312"/>
    <lineage>
        <taxon>Bacteria</taxon>
        <taxon>Pseudomonadati</taxon>
        <taxon>Pseudomonadota</taxon>
        <taxon>Alphaproteobacteria</taxon>
        <taxon>Sphingomonadales</taxon>
        <taxon>Erythrobacteraceae</taxon>
        <taxon>Erythrobacter/Porphyrobacter group</taxon>
        <taxon>Erythrobacter</taxon>
    </lineage>
</organism>
<dbReference type="STRING" id="198312.SAMN02745193_01635"/>
<evidence type="ECO:0000313" key="3">
    <source>
        <dbReference type="EMBL" id="SHN57424.1"/>
    </source>
</evidence>
<accession>A0A1M7SG33</accession>
<dbReference type="RefSeq" id="WP_072674159.1">
    <property type="nucleotide sequence ID" value="NZ_FRDF01000008.1"/>
</dbReference>
<evidence type="ECO:0000313" key="4">
    <source>
        <dbReference type="Proteomes" id="UP000184391"/>
    </source>
</evidence>
<feature type="compositionally biased region" description="Basic and acidic residues" evidence="1">
    <location>
        <begin position="53"/>
        <end position="64"/>
    </location>
</feature>
<dbReference type="EMBL" id="FRDF01000008">
    <property type="protein sequence ID" value="SHN57424.1"/>
    <property type="molecule type" value="Genomic_DNA"/>
</dbReference>
<keyword evidence="4" id="KW-1185">Reference proteome</keyword>
<proteinExistence type="predicted"/>
<name>A0A1M7SG33_9SPHN</name>
<keyword evidence="2" id="KW-1133">Transmembrane helix</keyword>